<dbReference type="InterPro" id="IPR037027">
    <property type="entry name" value="YqgF/RNaseH-like_dom_sf"/>
</dbReference>
<keyword evidence="3 5" id="KW-0540">Nuclease</keyword>
<evidence type="ECO:0000256" key="3">
    <source>
        <dbReference type="ARBA" id="ARBA00022722"/>
    </source>
</evidence>
<feature type="domain" description="YqgF/RNase H-like" evidence="6">
    <location>
        <begin position="1"/>
        <end position="98"/>
    </location>
</feature>
<reference evidence="7 8" key="1">
    <citation type="journal article" date="2015" name="Nature">
        <title>rRNA introns, odd ribosomes, and small enigmatic genomes across a large radiation of phyla.</title>
        <authorList>
            <person name="Brown C.T."/>
            <person name="Hug L.A."/>
            <person name="Thomas B.C."/>
            <person name="Sharon I."/>
            <person name="Castelle C.J."/>
            <person name="Singh A."/>
            <person name="Wilkins M.J."/>
            <person name="Williams K.H."/>
            <person name="Banfield J.F."/>
        </authorList>
    </citation>
    <scope>NUCLEOTIDE SEQUENCE [LARGE SCALE GENOMIC DNA]</scope>
</reference>
<dbReference type="CDD" id="cd16964">
    <property type="entry name" value="YqgF"/>
    <property type="match status" value="1"/>
</dbReference>
<dbReference type="InterPro" id="IPR012337">
    <property type="entry name" value="RNaseH-like_sf"/>
</dbReference>
<dbReference type="PANTHER" id="PTHR33317:SF4">
    <property type="entry name" value="POLYNUCLEOTIDYL TRANSFERASE, RIBONUCLEASE H-LIKE SUPERFAMILY PROTEIN"/>
    <property type="match status" value="1"/>
</dbReference>
<dbReference type="InterPro" id="IPR006641">
    <property type="entry name" value="YqgF/RNaseH-like_dom"/>
</dbReference>
<sequence length="135" mass="14849">MKILGIDYGRAKVGLAIAEGDFAEPWKVIRVKSFEDAIEKVSSAFAEASADKQVDKVVVGISEGEMGEESKKFAETLHSSLFALPFEFFDETLTSQDAQKLSREAGMSRKKARGMEDAFAASIMLQNYLESGKRT</sequence>
<comment type="subcellular location">
    <subcellularLocation>
        <location evidence="5">Cytoplasm</location>
    </subcellularLocation>
</comment>
<gene>
    <name evidence="7" type="ORF">UT17_C0003G0097</name>
</gene>
<evidence type="ECO:0000256" key="4">
    <source>
        <dbReference type="ARBA" id="ARBA00022801"/>
    </source>
</evidence>
<dbReference type="AlphaFoldDB" id="A0A0G0P1T9"/>
<dbReference type="GO" id="GO:0016788">
    <property type="term" value="F:hydrolase activity, acting on ester bonds"/>
    <property type="evidence" value="ECO:0007669"/>
    <property type="project" value="UniProtKB-UniRule"/>
</dbReference>
<dbReference type="Proteomes" id="UP000034774">
    <property type="component" value="Unassembled WGS sequence"/>
</dbReference>
<evidence type="ECO:0000256" key="2">
    <source>
        <dbReference type="ARBA" id="ARBA00022517"/>
    </source>
</evidence>
<dbReference type="GO" id="GO:0005829">
    <property type="term" value="C:cytosol"/>
    <property type="evidence" value="ECO:0007669"/>
    <property type="project" value="TreeGrafter"/>
</dbReference>
<keyword evidence="1 5" id="KW-0963">Cytoplasm</keyword>
<dbReference type="STRING" id="1618572.UT17_C0003G0097"/>
<dbReference type="EMBL" id="LBVU01000003">
    <property type="protein sequence ID" value="KKQ92074.1"/>
    <property type="molecule type" value="Genomic_DNA"/>
</dbReference>
<comment type="function">
    <text evidence="5">Could be a nuclease involved in processing of the 5'-end of pre-16S rRNA.</text>
</comment>
<evidence type="ECO:0000313" key="7">
    <source>
        <dbReference type="EMBL" id="KKQ92074.1"/>
    </source>
</evidence>
<dbReference type="PANTHER" id="PTHR33317">
    <property type="entry name" value="POLYNUCLEOTIDYL TRANSFERASE, RIBONUCLEASE H-LIKE SUPERFAMILY PROTEIN"/>
    <property type="match status" value="1"/>
</dbReference>
<keyword evidence="4 5" id="KW-0378">Hydrolase</keyword>
<comment type="caution">
    <text evidence="7">The sequence shown here is derived from an EMBL/GenBank/DDBJ whole genome shotgun (WGS) entry which is preliminary data.</text>
</comment>
<evidence type="ECO:0000313" key="8">
    <source>
        <dbReference type="Proteomes" id="UP000034774"/>
    </source>
</evidence>
<comment type="similarity">
    <text evidence="5">Belongs to the YqgF HJR family.</text>
</comment>
<dbReference type="NCBIfam" id="TIGR00250">
    <property type="entry name" value="RNAse_H_YqgF"/>
    <property type="match status" value="1"/>
</dbReference>
<accession>A0A0G0P1T9</accession>
<evidence type="ECO:0000259" key="6">
    <source>
        <dbReference type="SMART" id="SM00732"/>
    </source>
</evidence>
<protein>
    <recommendedName>
        <fullName evidence="5">Putative pre-16S rRNA nuclease</fullName>
        <ecNumber evidence="5">3.1.-.-</ecNumber>
    </recommendedName>
</protein>
<name>A0A0G0P1T9_9BACT</name>
<dbReference type="GO" id="GO:0000967">
    <property type="term" value="P:rRNA 5'-end processing"/>
    <property type="evidence" value="ECO:0007669"/>
    <property type="project" value="UniProtKB-UniRule"/>
</dbReference>
<dbReference type="SMART" id="SM00732">
    <property type="entry name" value="YqgFc"/>
    <property type="match status" value="1"/>
</dbReference>
<evidence type="ECO:0000256" key="1">
    <source>
        <dbReference type="ARBA" id="ARBA00022490"/>
    </source>
</evidence>
<dbReference type="InterPro" id="IPR005227">
    <property type="entry name" value="YqgF"/>
</dbReference>
<keyword evidence="2 5" id="KW-0690">Ribosome biogenesis</keyword>
<dbReference type="HAMAP" id="MF_00651">
    <property type="entry name" value="Nuclease_YqgF"/>
    <property type="match status" value="1"/>
</dbReference>
<dbReference type="SUPFAM" id="SSF53098">
    <property type="entry name" value="Ribonuclease H-like"/>
    <property type="match status" value="1"/>
</dbReference>
<proteinExistence type="inferred from homology"/>
<dbReference type="EC" id="3.1.-.-" evidence="5"/>
<dbReference type="Gene3D" id="3.30.420.140">
    <property type="entry name" value="YqgF/RNase H-like domain"/>
    <property type="match status" value="1"/>
</dbReference>
<evidence type="ECO:0000256" key="5">
    <source>
        <dbReference type="HAMAP-Rule" id="MF_00651"/>
    </source>
</evidence>
<dbReference type="Pfam" id="PF03652">
    <property type="entry name" value="RuvX"/>
    <property type="match status" value="1"/>
</dbReference>
<dbReference type="GO" id="GO:0004518">
    <property type="term" value="F:nuclease activity"/>
    <property type="evidence" value="ECO:0007669"/>
    <property type="project" value="UniProtKB-KW"/>
</dbReference>
<organism evidence="7 8">
    <name type="scientific">Candidatus Woesebacteria bacterium GW2011_GWB1_39_10</name>
    <dbReference type="NCBI Taxonomy" id="1618572"/>
    <lineage>
        <taxon>Bacteria</taxon>
        <taxon>Candidatus Woeseibacteriota</taxon>
    </lineage>
</organism>